<protein>
    <recommendedName>
        <fullName evidence="4">EF-hand domain-containing protein</fullName>
    </recommendedName>
</protein>
<dbReference type="AlphaFoldDB" id="A0A0U3MTJ7"/>
<name>A0A0U3MTJ7_9HYPH</name>
<accession>A0A0U3MTJ7</accession>
<keyword evidence="3" id="KW-1185">Reference proteome</keyword>
<evidence type="ECO:0000313" key="3">
    <source>
        <dbReference type="Proteomes" id="UP000064921"/>
    </source>
</evidence>
<evidence type="ECO:0000313" key="2">
    <source>
        <dbReference type="EMBL" id="ALV27591.1"/>
    </source>
</evidence>
<gene>
    <name evidence="2" type="ORF">APZ00_11360</name>
</gene>
<proteinExistence type="predicted"/>
<keyword evidence="1" id="KW-0732">Signal</keyword>
<organism evidence="2 3">
    <name type="scientific">Pannonibacter phragmitetus</name>
    <dbReference type="NCBI Taxonomy" id="121719"/>
    <lineage>
        <taxon>Bacteria</taxon>
        <taxon>Pseudomonadati</taxon>
        <taxon>Pseudomonadota</taxon>
        <taxon>Alphaproteobacteria</taxon>
        <taxon>Hyphomicrobiales</taxon>
        <taxon>Stappiaceae</taxon>
        <taxon>Pannonibacter</taxon>
    </lineage>
</organism>
<dbReference type="KEGG" id="pphr:APZ00_11360"/>
<dbReference type="RefSeq" id="WP_058898958.1">
    <property type="nucleotide sequence ID" value="NZ_CP013068.1"/>
</dbReference>
<reference evidence="2 3" key="1">
    <citation type="submission" date="2015-10" db="EMBL/GenBank/DDBJ databases">
        <title>The world's first case of liver abscess caused by Pannonibacter phragmitetus.</title>
        <authorList>
            <person name="Ming D."/>
            <person name="Wang M."/>
            <person name="Zhou Y."/>
            <person name="Jiang T."/>
            <person name="Hu S."/>
        </authorList>
    </citation>
    <scope>NUCLEOTIDE SEQUENCE [LARGE SCALE GENOMIC DNA]</scope>
    <source>
        <strain evidence="2 3">31801</strain>
    </source>
</reference>
<dbReference type="EMBL" id="CP013068">
    <property type="protein sequence ID" value="ALV27591.1"/>
    <property type="molecule type" value="Genomic_DNA"/>
</dbReference>
<sequence length="171" mass="18145">MTRHGFAFTVIAALALPSLASAQDTVPPSQGADPLTGRDAVQVDCQAQFDALDLDGDGFLSQSEAAREEARTMIDGIVIGEQGLTRDQFLEVCDSHTWSQSAPESGAPFEGANSFTEEQARDRAMAWNVSNVSQLTLDDQGIWRGTGTVDGQPVSVAVDYRGNVVTTPAAQ</sequence>
<dbReference type="STRING" id="121719.APZ00_11360"/>
<feature type="chain" id="PRO_5006842204" description="EF-hand domain-containing protein" evidence="1">
    <location>
        <begin position="23"/>
        <end position="171"/>
    </location>
</feature>
<evidence type="ECO:0000256" key="1">
    <source>
        <dbReference type="SAM" id="SignalP"/>
    </source>
</evidence>
<dbReference type="Proteomes" id="UP000064921">
    <property type="component" value="Chromosome"/>
</dbReference>
<feature type="signal peptide" evidence="1">
    <location>
        <begin position="1"/>
        <end position="22"/>
    </location>
</feature>
<evidence type="ECO:0008006" key="4">
    <source>
        <dbReference type="Google" id="ProtNLM"/>
    </source>
</evidence>